<feature type="domain" description="Carrier" evidence="5">
    <location>
        <begin position="355"/>
        <end position="430"/>
    </location>
</feature>
<protein>
    <submittedName>
        <fullName evidence="6">AMP-binding protein</fullName>
    </submittedName>
</protein>
<dbReference type="InterPro" id="IPR042099">
    <property type="entry name" value="ANL_N_sf"/>
</dbReference>
<evidence type="ECO:0000256" key="3">
    <source>
        <dbReference type="ARBA" id="ARBA00022553"/>
    </source>
</evidence>
<proteinExistence type="predicted"/>
<dbReference type="Gene3D" id="3.30.300.30">
    <property type="match status" value="1"/>
</dbReference>
<dbReference type="SUPFAM" id="SSF47336">
    <property type="entry name" value="ACP-like"/>
    <property type="match status" value="1"/>
</dbReference>
<dbReference type="Pfam" id="PF00550">
    <property type="entry name" value="PP-binding"/>
    <property type="match status" value="1"/>
</dbReference>
<dbReference type="PROSITE" id="PS00012">
    <property type="entry name" value="PHOSPHOPANTETHEINE"/>
    <property type="match status" value="1"/>
</dbReference>
<dbReference type="Pfam" id="PF13193">
    <property type="entry name" value="AMP-binding_C"/>
    <property type="match status" value="1"/>
</dbReference>
<dbReference type="Gene3D" id="3.40.50.12780">
    <property type="entry name" value="N-terminal domain of ligase-like"/>
    <property type="match status" value="1"/>
</dbReference>
<dbReference type="InterPro" id="IPR009081">
    <property type="entry name" value="PP-bd_ACP"/>
</dbReference>
<reference evidence="6 7" key="1">
    <citation type="journal article" date="2019" name="Nat. Med.">
        <title>A library of human gut bacterial isolates paired with longitudinal multiomics data enables mechanistic microbiome research.</title>
        <authorList>
            <person name="Poyet M."/>
            <person name="Groussin M."/>
            <person name="Gibbons S.M."/>
            <person name="Avila-Pacheco J."/>
            <person name="Jiang X."/>
            <person name="Kearney S.M."/>
            <person name="Perrotta A.R."/>
            <person name="Berdy B."/>
            <person name="Zhao S."/>
            <person name="Lieberman T.D."/>
            <person name="Swanson P.K."/>
            <person name="Smith M."/>
            <person name="Roesemann S."/>
            <person name="Alexander J.E."/>
            <person name="Rich S.A."/>
            <person name="Livny J."/>
            <person name="Vlamakis H."/>
            <person name="Clish C."/>
            <person name="Bullock K."/>
            <person name="Deik A."/>
            <person name="Scott J."/>
            <person name="Pierce K.A."/>
            <person name="Xavier R.J."/>
            <person name="Alm E.J."/>
        </authorList>
    </citation>
    <scope>NUCLEOTIDE SEQUENCE [LARGE SCALE GENOMIC DNA]</scope>
    <source>
        <strain evidence="6 7">BIOML-A1</strain>
    </source>
</reference>
<dbReference type="Pfam" id="PF00501">
    <property type="entry name" value="AMP-binding"/>
    <property type="match status" value="1"/>
</dbReference>
<dbReference type="SMART" id="SM00823">
    <property type="entry name" value="PKS_PP"/>
    <property type="match status" value="1"/>
</dbReference>
<dbReference type="InterPro" id="IPR045851">
    <property type="entry name" value="AMP-bd_C_sf"/>
</dbReference>
<dbReference type="AlphaFoldDB" id="A0A7K0IDU3"/>
<evidence type="ECO:0000313" key="7">
    <source>
        <dbReference type="Proteomes" id="UP000462865"/>
    </source>
</evidence>
<dbReference type="PROSITE" id="PS50075">
    <property type="entry name" value="CARRIER"/>
    <property type="match status" value="1"/>
</dbReference>
<dbReference type="EMBL" id="WKZA01000062">
    <property type="protein sequence ID" value="MSA95650.1"/>
    <property type="molecule type" value="Genomic_DNA"/>
</dbReference>
<dbReference type="RefSeq" id="WP_154270675.1">
    <property type="nucleotide sequence ID" value="NZ_WKZA01000062.1"/>
</dbReference>
<dbReference type="InterPro" id="IPR000873">
    <property type="entry name" value="AMP-dep_synth/lig_dom"/>
</dbReference>
<evidence type="ECO:0000259" key="5">
    <source>
        <dbReference type="PROSITE" id="PS50075"/>
    </source>
</evidence>
<keyword evidence="3" id="KW-0597">Phosphoprotein</keyword>
<dbReference type="InterPro" id="IPR036736">
    <property type="entry name" value="ACP-like_sf"/>
</dbReference>
<dbReference type="PANTHER" id="PTHR45527:SF10">
    <property type="entry name" value="PYOCHELIN SYNTHASE PCHF"/>
    <property type="match status" value="1"/>
</dbReference>
<dbReference type="InterPro" id="IPR006162">
    <property type="entry name" value="Ppantetheine_attach_site"/>
</dbReference>
<keyword evidence="2" id="KW-0596">Phosphopantetheine</keyword>
<dbReference type="GO" id="GO:0016874">
    <property type="term" value="F:ligase activity"/>
    <property type="evidence" value="ECO:0007669"/>
    <property type="project" value="UniProtKB-KW"/>
</dbReference>
<comment type="pathway">
    <text evidence="1">Siderophore biosynthesis.</text>
</comment>
<dbReference type="Gene3D" id="1.10.1200.10">
    <property type="entry name" value="ACP-like"/>
    <property type="match status" value="1"/>
</dbReference>
<evidence type="ECO:0000313" key="6">
    <source>
        <dbReference type="EMBL" id="MSA95650.1"/>
    </source>
</evidence>
<dbReference type="SUPFAM" id="SSF56801">
    <property type="entry name" value="Acetyl-CoA synthetase-like"/>
    <property type="match status" value="1"/>
</dbReference>
<accession>A0A7K0IDU3</accession>
<dbReference type="GO" id="GO:0043041">
    <property type="term" value="P:amino acid activation for nonribosomal peptide biosynthetic process"/>
    <property type="evidence" value="ECO:0007669"/>
    <property type="project" value="TreeGrafter"/>
</dbReference>
<feature type="non-terminal residue" evidence="6">
    <location>
        <position position="1"/>
    </location>
</feature>
<gene>
    <name evidence="6" type="ORF">GKG38_11420</name>
</gene>
<evidence type="ECO:0000256" key="1">
    <source>
        <dbReference type="ARBA" id="ARBA00004924"/>
    </source>
</evidence>
<evidence type="ECO:0000256" key="4">
    <source>
        <dbReference type="ARBA" id="ARBA00022598"/>
    </source>
</evidence>
<dbReference type="InterPro" id="IPR025110">
    <property type="entry name" value="AMP-bd_C"/>
</dbReference>
<comment type="caution">
    <text evidence="6">The sequence shown here is derived from an EMBL/GenBank/DDBJ whole genome shotgun (WGS) entry which is preliminary data.</text>
</comment>
<sequence>IYTSGSTGVPKGVAVSHAAAWNTIADVVRRWGMGPGDAVLGVSALDFDLSVFDIFGALSFGAAVVLPDEEERRDASAWRELVSSRGVTVWNSAPALLDVMLDDGPGAAAGLRLALVSGDWVPLGLRSKLPEGVLLVAMGGATEAGIWSNYFEVGEVDPSWSSIPYGRPLSNQSFRVVGEDGLDCPDWVPGELWIGGGSLADGYLGDPGKTAASFVEDGGRWYRTGDMGRYWPGAVLEFLGRKDSQQQVKIRGHRVELGEVEAAVAGCPGVKGAVAVVAGERERSVVHAFVVADEGADVDPAGVLSRVAGLLPSYFVPHDVTVLDEWPLSANGKVDRKALAGMAPEAAPSASSLSEPATEAERAVASVWEELLDAGPVGRESNFFELGGDSLMAMRMTSALEKRLGFKIGLQEFISDPTVAGICQKIDTTCGDTYEEGTL</sequence>
<dbReference type="GO" id="GO:0005737">
    <property type="term" value="C:cytoplasm"/>
    <property type="evidence" value="ECO:0007669"/>
    <property type="project" value="TreeGrafter"/>
</dbReference>
<dbReference type="InterPro" id="IPR020806">
    <property type="entry name" value="PKS_PP-bd"/>
</dbReference>
<dbReference type="Proteomes" id="UP000462865">
    <property type="component" value="Unassembled WGS sequence"/>
</dbReference>
<evidence type="ECO:0000256" key="2">
    <source>
        <dbReference type="ARBA" id="ARBA00022450"/>
    </source>
</evidence>
<organism evidence="6 7">
    <name type="scientific">Gordonibacter urolithinfaciens</name>
    <dbReference type="NCBI Taxonomy" id="1335613"/>
    <lineage>
        <taxon>Bacteria</taxon>
        <taxon>Bacillati</taxon>
        <taxon>Actinomycetota</taxon>
        <taxon>Coriobacteriia</taxon>
        <taxon>Eggerthellales</taxon>
        <taxon>Eggerthellaceae</taxon>
        <taxon>Gordonibacter</taxon>
    </lineage>
</organism>
<dbReference type="PANTHER" id="PTHR45527">
    <property type="entry name" value="NONRIBOSOMAL PEPTIDE SYNTHETASE"/>
    <property type="match status" value="1"/>
</dbReference>
<dbReference type="GO" id="GO:0031177">
    <property type="term" value="F:phosphopantetheine binding"/>
    <property type="evidence" value="ECO:0007669"/>
    <property type="project" value="InterPro"/>
</dbReference>
<keyword evidence="4" id="KW-0436">Ligase</keyword>
<dbReference type="GO" id="GO:0044550">
    <property type="term" value="P:secondary metabolite biosynthetic process"/>
    <property type="evidence" value="ECO:0007669"/>
    <property type="project" value="TreeGrafter"/>
</dbReference>
<name>A0A7K0IDU3_9ACTN</name>